<dbReference type="EMBL" id="CM039429">
    <property type="protein sequence ID" value="KAI4346967.1"/>
    <property type="molecule type" value="Genomic_DNA"/>
</dbReference>
<proteinExistence type="predicted"/>
<evidence type="ECO:0000313" key="1">
    <source>
        <dbReference type="EMBL" id="KAI4346967.1"/>
    </source>
</evidence>
<comment type="caution">
    <text evidence="1">The sequence shown here is derived from an EMBL/GenBank/DDBJ whole genome shotgun (WGS) entry which is preliminary data.</text>
</comment>
<sequence length="143" mass="16575">MRWKEFPPGKGKDRIVLYLTSSSGVGRTYEDYYVVRMIFMRFRVWMNERDISMDVEYKKELQSVMGERIMRQIEDSRSMFAGGVDVMKHVFEVGELAKILEGFSKRKPEVHGMQLVEALEMVLPPCTLGIVTGEQVLNEFING</sequence>
<organism evidence="1 2">
    <name type="scientific">Bauhinia variegata</name>
    <name type="common">Purple orchid tree</name>
    <name type="synonym">Phanera variegata</name>
    <dbReference type="NCBI Taxonomy" id="167791"/>
    <lineage>
        <taxon>Eukaryota</taxon>
        <taxon>Viridiplantae</taxon>
        <taxon>Streptophyta</taxon>
        <taxon>Embryophyta</taxon>
        <taxon>Tracheophyta</taxon>
        <taxon>Spermatophyta</taxon>
        <taxon>Magnoliopsida</taxon>
        <taxon>eudicotyledons</taxon>
        <taxon>Gunneridae</taxon>
        <taxon>Pentapetalae</taxon>
        <taxon>rosids</taxon>
        <taxon>fabids</taxon>
        <taxon>Fabales</taxon>
        <taxon>Fabaceae</taxon>
        <taxon>Cercidoideae</taxon>
        <taxon>Cercideae</taxon>
        <taxon>Bauhiniinae</taxon>
        <taxon>Bauhinia</taxon>
    </lineage>
</organism>
<name>A0ACB9PFZ2_BAUVA</name>
<keyword evidence="2" id="KW-1185">Reference proteome</keyword>
<protein>
    <submittedName>
        <fullName evidence="1">Uncharacterized protein</fullName>
    </submittedName>
</protein>
<evidence type="ECO:0000313" key="2">
    <source>
        <dbReference type="Proteomes" id="UP000828941"/>
    </source>
</evidence>
<accession>A0ACB9PFZ2</accession>
<reference evidence="1 2" key="1">
    <citation type="journal article" date="2022" name="DNA Res.">
        <title>Chromosomal-level genome assembly of the orchid tree Bauhinia variegata (Leguminosae; Cercidoideae) supports the allotetraploid origin hypothesis of Bauhinia.</title>
        <authorList>
            <person name="Zhong Y."/>
            <person name="Chen Y."/>
            <person name="Zheng D."/>
            <person name="Pang J."/>
            <person name="Liu Y."/>
            <person name="Luo S."/>
            <person name="Meng S."/>
            <person name="Qian L."/>
            <person name="Wei D."/>
            <person name="Dai S."/>
            <person name="Zhou R."/>
        </authorList>
    </citation>
    <scope>NUCLEOTIDE SEQUENCE [LARGE SCALE GENOMIC DNA]</scope>
    <source>
        <strain evidence="1">BV-YZ2020</strain>
    </source>
</reference>
<gene>
    <name evidence="1" type="ORF">L6164_007825</name>
</gene>
<dbReference type="Proteomes" id="UP000828941">
    <property type="component" value="Chromosome 4"/>
</dbReference>